<dbReference type="Gene3D" id="2.60.40.10">
    <property type="entry name" value="Immunoglobulins"/>
    <property type="match status" value="1"/>
</dbReference>
<evidence type="ECO:0000256" key="6">
    <source>
        <dbReference type="ARBA" id="ARBA00023295"/>
    </source>
</evidence>
<dbReference type="InterPro" id="IPR036881">
    <property type="entry name" value="Glyco_hydro_3_C_sf"/>
</dbReference>
<comment type="similarity">
    <text evidence="2">Belongs to the glycosyl hydrolase 3 family.</text>
</comment>
<dbReference type="InterPro" id="IPR051915">
    <property type="entry name" value="Cellulose_Degrad_GH3"/>
</dbReference>
<dbReference type="SMART" id="SM01217">
    <property type="entry name" value="Fn3_like"/>
    <property type="match status" value="1"/>
</dbReference>
<evidence type="ECO:0000256" key="1">
    <source>
        <dbReference type="ARBA" id="ARBA00000448"/>
    </source>
</evidence>
<protein>
    <recommendedName>
        <fullName evidence="3">beta-glucosidase</fullName>
        <ecNumber evidence="3">3.2.1.21</ecNumber>
    </recommendedName>
</protein>
<dbReference type="AlphaFoldDB" id="A0A1V8YG15"/>
<dbReference type="InterPro" id="IPR036962">
    <property type="entry name" value="Glyco_hydro_3_N_sf"/>
</dbReference>
<proteinExistence type="inferred from homology"/>
<dbReference type="InterPro" id="IPR026891">
    <property type="entry name" value="Fn3-like"/>
</dbReference>
<dbReference type="EMBL" id="MJEA01000001">
    <property type="protein sequence ID" value="OQO71564.1"/>
    <property type="molecule type" value="Genomic_DNA"/>
</dbReference>
<dbReference type="Gene3D" id="3.20.20.300">
    <property type="entry name" value="Glycoside hydrolase, family 3, N-terminal domain"/>
    <property type="match status" value="1"/>
</dbReference>
<comment type="caution">
    <text evidence="8">The sequence shown here is derived from an EMBL/GenBank/DDBJ whole genome shotgun (WGS) entry which is preliminary data.</text>
</comment>
<dbReference type="PANTHER" id="PTHR30620:SF16">
    <property type="entry name" value="LYSOSOMAL BETA GLUCOSIDASE"/>
    <property type="match status" value="1"/>
</dbReference>
<dbReference type="InterPro" id="IPR001764">
    <property type="entry name" value="Glyco_hydro_3_N"/>
</dbReference>
<keyword evidence="6" id="KW-0326">Glycosidase</keyword>
<evidence type="ECO:0000313" key="9">
    <source>
        <dbReference type="Proteomes" id="UP000192477"/>
    </source>
</evidence>
<dbReference type="SUPFAM" id="SSF51445">
    <property type="entry name" value="(Trans)glycosidases"/>
    <property type="match status" value="1"/>
</dbReference>
<dbReference type="PANTHER" id="PTHR30620">
    <property type="entry name" value="PERIPLASMIC BETA-GLUCOSIDASE-RELATED"/>
    <property type="match status" value="1"/>
</dbReference>
<dbReference type="InterPro" id="IPR013783">
    <property type="entry name" value="Ig-like_fold"/>
</dbReference>
<dbReference type="RefSeq" id="WP_081181813.1">
    <property type="nucleotide sequence ID" value="NZ_MJEA01000001.1"/>
</dbReference>
<dbReference type="STRING" id="112904.BH747_01660"/>
<dbReference type="Gene3D" id="3.40.50.1700">
    <property type="entry name" value="Glycoside hydrolase family 3 C-terminal domain"/>
    <property type="match status" value="1"/>
</dbReference>
<dbReference type="GO" id="GO:0008422">
    <property type="term" value="F:beta-glucosidase activity"/>
    <property type="evidence" value="ECO:0007669"/>
    <property type="project" value="UniProtKB-EC"/>
</dbReference>
<comment type="catalytic activity">
    <reaction evidence="1">
        <text>Hydrolysis of terminal, non-reducing beta-D-glucosyl residues with release of beta-D-glucose.</text>
        <dbReference type="EC" id="3.2.1.21"/>
    </reaction>
</comment>
<dbReference type="Pfam" id="PF14310">
    <property type="entry name" value="Fn3-like"/>
    <property type="match status" value="1"/>
</dbReference>
<evidence type="ECO:0000313" key="8">
    <source>
        <dbReference type="EMBL" id="OQO71564.1"/>
    </source>
</evidence>
<dbReference type="InterPro" id="IPR002772">
    <property type="entry name" value="Glyco_hydro_3_C"/>
</dbReference>
<dbReference type="SUPFAM" id="SSF52279">
    <property type="entry name" value="Beta-D-glucan exohydrolase, C-terminal domain"/>
    <property type="match status" value="1"/>
</dbReference>
<keyword evidence="5" id="KW-0378">Hydrolase</keyword>
<dbReference type="Pfam" id="PF01915">
    <property type="entry name" value="Glyco_hydro_3_C"/>
    <property type="match status" value="1"/>
</dbReference>
<evidence type="ECO:0000256" key="3">
    <source>
        <dbReference type="ARBA" id="ARBA00012744"/>
    </source>
</evidence>
<dbReference type="EC" id="3.2.1.21" evidence="3"/>
<sequence length="733" mass="82093">MKTAELQTLFKNLTVQDKIAQTIQLNGSVIIENDVMNTGPMEELGLPKDLNVYELGSIYNVNDPQKLKELQVKVLENSKHKISMLFMSDVIYGFRTIFPMPLAQVGSYDFDLIKKAAELTAKESYLSGLHVLFSPMLDLSRDPRWGRVMESPGEDVYTAKEFAKNIVEGYQGESGTQVPKNHVAACLKHFAAYGAPEAGREYNTVDMSNQRLFNEYLQPYQAAIEANCELVMTAFNLLNGVPATGNEWLNRDILRGRFGFESLLVSDYAAIKELIPHGYAKDERDAARKALLAGVDLDMMTSIYANHLSELVEDPHFMMLLDEAVWRILTLKNKLGLFEHPFRGLEEENTGEILTDQAKKTAIELVEKSCVLLKNDGALPLKKDKKIAVIGPYGKSRLTLGFWASVSGKPQDTVTLEEGLSQHFESNQLTFAKGYNLFDSYEGFGPLKKGMEMLNGPIEEAEKLIDEALAVAKDSDVILLTFGEQFIESGEGASKAHLRIPLKQQRLIKKLRELNKPIVGILYTGRPLVLTEVEQYFDSLLLTWFPGTMGGVGIANLLAGKTSPSGRLAMTFPRSEGQVPIYFAQYSTGRPLESGTYSERFISKYLDESNEPLFKFGTGKSYAEFESNLLASRKVDQQIELDYLVKNISSFAAETVAHIYLHQESSAIVRPNKRLVGSQRVYLNGQEEKQLKIKIPISDLAVIDNNGKEWLEKGTYHFYLDIAGVEKVSYLEL</sequence>
<evidence type="ECO:0000259" key="7">
    <source>
        <dbReference type="SMART" id="SM01217"/>
    </source>
</evidence>
<evidence type="ECO:0000256" key="2">
    <source>
        <dbReference type="ARBA" id="ARBA00005336"/>
    </source>
</evidence>
<dbReference type="GO" id="GO:0009251">
    <property type="term" value="P:glucan catabolic process"/>
    <property type="evidence" value="ECO:0007669"/>
    <property type="project" value="TreeGrafter"/>
</dbReference>
<dbReference type="Proteomes" id="UP000192477">
    <property type="component" value="Unassembled WGS sequence"/>
</dbReference>
<evidence type="ECO:0000256" key="4">
    <source>
        <dbReference type="ARBA" id="ARBA00022729"/>
    </source>
</evidence>
<dbReference type="InterPro" id="IPR017853">
    <property type="entry name" value="GH"/>
</dbReference>
<accession>A0A1V8YG15</accession>
<gene>
    <name evidence="8" type="ORF">BH747_01660</name>
</gene>
<feature type="domain" description="Fibronectin type III-like" evidence="7">
    <location>
        <begin position="655"/>
        <end position="724"/>
    </location>
</feature>
<name>A0A1V8YG15_9ENTE</name>
<dbReference type="Pfam" id="PF00933">
    <property type="entry name" value="Glyco_hydro_3"/>
    <property type="match status" value="1"/>
</dbReference>
<organism evidence="8 9">
    <name type="scientific">Enterococcus villorum</name>
    <dbReference type="NCBI Taxonomy" id="112904"/>
    <lineage>
        <taxon>Bacteria</taxon>
        <taxon>Bacillati</taxon>
        <taxon>Bacillota</taxon>
        <taxon>Bacilli</taxon>
        <taxon>Lactobacillales</taxon>
        <taxon>Enterococcaceae</taxon>
        <taxon>Enterococcus</taxon>
    </lineage>
</organism>
<dbReference type="OrthoDB" id="9805821at2"/>
<reference evidence="8 9" key="1">
    <citation type="journal article" date="2017" name="BMC Microbiol.">
        <title>Comparative genomics of Enterococcus spp. isolated from bovine feces.</title>
        <authorList>
            <person name="Beukers A.G."/>
            <person name="Zaheer R."/>
            <person name="Goji N."/>
            <person name="Amoako K.K."/>
            <person name="Chaves A.V."/>
            <person name="Ward M.P."/>
            <person name="McAllister T.A."/>
        </authorList>
    </citation>
    <scope>NUCLEOTIDE SEQUENCE [LARGE SCALE GENOMIC DNA]</scope>
    <source>
        <strain evidence="8 9">F1129D 143</strain>
    </source>
</reference>
<keyword evidence="4" id="KW-0732">Signal</keyword>
<evidence type="ECO:0000256" key="5">
    <source>
        <dbReference type="ARBA" id="ARBA00022801"/>
    </source>
</evidence>
<dbReference type="PRINTS" id="PR00133">
    <property type="entry name" value="GLHYDRLASE3"/>
</dbReference>